<sequence length="808" mass="90244">MYFYWRKFTGTGNGAAEPMNMVRRILIPEQPFRERRPGAAWPEWGVWPAKWIAPAEGEAAGMRATLFRCDIEMERQETVRLHLAADAVYRFWIDGVYVASGPEQGDRNHTFFDTFDWEAGAGAHRLTVLVTSFGGSGPFSRMEFAHGLLLAAEGAAGARLNSCAANWRAAGIAGIAGRNVLYGAGSVGQELVFDLAGWPEGAERGEGVAFGPVVEGESGSNAGMRNEYRPVPLLEPAALPEMAAAPVGGWRVVCVSPSEGRRLPADGGDSERAAEWERGLKQGNMRVPPHCSLRVLLELDDYYCGCPELTVSGGAGSELAVGWCEALAVTDEPSGRKDDRREWRGRYFHGIYDRFRMDGRLGAELFTLHYRAGRFVSIEVRTGAEPLVIDRFSLRESRYPVEFAAAFECGDDRFAECFRLACRTLEMCSHDTFMDCPFYEQLQYVGDTRIQALVTLAATPDDRLVRKALRLFASSQLESGLVQSRYPSRVTQVIPTFTPYFVGMVLDWAKWRGGALARELFPAARRGTDAFERWLNRDGLLEINRSWNFVDWPGWKWGVPPDGEFGVSGVLNAQYLYTLEMTRELCELMEAPELAAHYRRRLAEQSERFVRAFWRPDAGLFADSLAGDAFSEHAQVFALLSHALPEEIRERCAATLFRRRDLTEATVYFTFYLFEVYREFNRPDLLVERLKIFFDMNTLGLKTMLEAPEPSRSDCHAWSAHPIWHFLTSLLGVRPAGAGFRQVEVRPQSGPLPFVRGKVCHPAGMIEVECDAHSARVVLPAGVTGRFIAPDGRSFALGGGADQIEFQP</sequence>
<protein>
    <submittedName>
        <fullName evidence="2">Alpha-L-rhamnosidase-like protein</fullName>
    </submittedName>
</protein>
<accession>A0A2U1BAN2</accession>
<dbReference type="AlphaFoldDB" id="A0A2U1BAN2"/>
<dbReference type="PANTHER" id="PTHR34987">
    <property type="entry name" value="C, PUTATIVE (AFU_ORTHOLOGUE AFUA_3G02880)-RELATED"/>
    <property type="match status" value="1"/>
</dbReference>
<proteinExistence type="predicted"/>
<reference evidence="2 3" key="1">
    <citation type="submission" date="2018-04" db="EMBL/GenBank/DDBJ databases">
        <title>Genomic Encyclopedia of Type Strains, Phase IV (KMG-IV): sequencing the most valuable type-strain genomes for metagenomic binning, comparative biology and taxonomic classification.</title>
        <authorList>
            <person name="Goeker M."/>
        </authorList>
    </citation>
    <scope>NUCLEOTIDE SEQUENCE [LARGE SCALE GENOMIC DNA]</scope>
    <source>
        <strain evidence="2 3">DSM 14823</strain>
    </source>
</reference>
<dbReference type="Pfam" id="PF17389">
    <property type="entry name" value="Bac_rhamnosid6H"/>
    <property type="match status" value="1"/>
</dbReference>
<dbReference type="Proteomes" id="UP000245959">
    <property type="component" value="Unassembled WGS sequence"/>
</dbReference>
<dbReference type="SUPFAM" id="SSF48208">
    <property type="entry name" value="Six-hairpin glycosidases"/>
    <property type="match status" value="1"/>
</dbReference>
<dbReference type="Gene3D" id="1.50.10.10">
    <property type="match status" value="1"/>
</dbReference>
<evidence type="ECO:0000259" key="1">
    <source>
        <dbReference type="Pfam" id="PF17389"/>
    </source>
</evidence>
<feature type="domain" description="Alpha-L-rhamnosidase six-hairpin glycosidase" evidence="1">
    <location>
        <begin position="404"/>
        <end position="657"/>
    </location>
</feature>
<comment type="caution">
    <text evidence="2">The sequence shown here is derived from an EMBL/GenBank/DDBJ whole genome shotgun (WGS) entry which is preliminary data.</text>
</comment>
<dbReference type="EMBL" id="QEKH01000002">
    <property type="protein sequence ID" value="PVY45587.1"/>
    <property type="molecule type" value="Genomic_DNA"/>
</dbReference>
<dbReference type="PANTHER" id="PTHR34987:SF2">
    <property type="entry name" value="B, PUTATIVE (AFU_ORTHOLOGUE AFUA_7G05040)-RELATED"/>
    <property type="match status" value="1"/>
</dbReference>
<dbReference type="InterPro" id="IPR012341">
    <property type="entry name" value="6hp_glycosidase-like_sf"/>
</dbReference>
<dbReference type="Gene3D" id="2.60.420.10">
    <property type="entry name" value="Maltose phosphorylase, domain 3"/>
    <property type="match status" value="1"/>
</dbReference>
<dbReference type="InterPro" id="IPR008928">
    <property type="entry name" value="6-hairpin_glycosidase_sf"/>
</dbReference>
<evidence type="ECO:0000313" key="3">
    <source>
        <dbReference type="Proteomes" id="UP000245959"/>
    </source>
</evidence>
<dbReference type="Gene3D" id="2.60.120.260">
    <property type="entry name" value="Galactose-binding domain-like"/>
    <property type="match status" value="1"/>
</dbReference>
<gene>
    <name evidence="2" type="ORF">C8D82_102159</name>
</gene>
<dbReference type="InterPro" id="IPR035396">
    <property type="entry name" value="Bac_rhamnosid6H"/>
</dbReference>
<organism evidence="2 3">
    <name type="scientific">Victivallis vadensis</name>
    <dbReference type="NCBI Taxonomy" id="172901"/>
    <lineage>
        <taxon>Bacteria</taxon>
        <taxon>Pseudomonadati</taxon>
        <taxon>Lentisphaerota</taxon>
        <taxon>Lentisphaeria</taxon>
        <taxon>Victivallales</taxon>
        <taxon>Victivallaceae</taxon>
        <taxon>Victivallis</taxon>
    </lineage>
</organism>
<keyword evidence="3" id="KW-1185">Reference proteome</keyword>
<dbReference type="GO" id="GO:0005975">
    <property type="term" value="P:carbohydrate metabolic process"/>
    <property type="evidence" value="ECO:0007669"/>
    <property type="project" value="InterPro"/>
</dbReference>
<name>A0A2U1BAN2_9BACT</name>
<evidence type="ECO:0000313" key="2">
    <source>
        <dbReference type="EMBL" id="PVY45587.1"/>
    </source>
</evidence>